<dbReference type="InterPro" id="IPR028082">
    <property type="entry name" value="Peripla_BP_I"/>
</dbReference>
<gene>
    <name evidence="6" type="ORF">FHX64_002494</name>
</gene>
<protein>
    <submittedName>
        <fullName evidence="6">LacI family transcriptional regulator</fullName>
    </submittedName>
</protein>
<evidence type="ECO:0000313" key="6">
    <source>
        <dbReference type="EMBL" id="MBB3188296.1"/>
    </source>
</evidence>
<dbReference type="PROSITE" id="PS00356">
    <property type="entry name" value="HTH_LACI_1"/>
    <property type="match status" value="1"/>
</dbReference>
<keyword evidence="3" id="KW-0804">Transcription</keyword>
<accession>A0A7W5DSV6</accession>
<dbReference type="SMART" id="SM00354">
    <property type="entry name" value="HTH_LACI"/>
    <property type="match status" value="1"/>
</dbReference>
<reference evidence="6 7" key="1">
    <citation type="submission" date="2020-08" db="EMBL/GenBank/DDBJ databases">
        <title>Genomic Encyclopedia of Type Strains, Phase IV (KMG-IV): sequencing the most valuable type-strain genomes for metagenomic binning, comparative biology and taxonomic classification.</title>
        <authorList>
            <person name="Goeker M."/>
        </authorList>
    </citation>
    <scope>NUCLEOTIDE SEQUENCE [LARGE SCALE GENOMIC DNA]</scope>
    <source>
        <strain evidence="6 7">DSM 27471</strain>
    </source>
</reference>
<dbReference type="GO" id="GO:0000976">
    <property type="term" value="F:transcription cis-regulatory region binding"/>
    <property type="evidence" value="ECO:0007669"/>
    <property type="project" value="TreeGrafter"/>
</dbReference>
<dbReference type="Gene3D" id="3.40.50.2300">
    <property type="match status" value="2"/>
</dbReference>
<dbReference type="EMBL" id="JACHYB010000002">
    <property type="protein sequence ID" value="MBB3188296.1"/>
    <property type="molecule type" value="Genomic_DNA"/>
</dbReference>
<dbReference type="InterPro" id="IPR001387">
    <property type="entry name" value="Cro/C1-type_HTH"/>
</dbReference>
<dbReference type="PROSITE" id="PS50932">
    <property type="entry name" value="HTH_LACI_2"/>
    <property type="match status" value="1"/>
</dbReference>
<dbReference type="InterPro" id="IPR025997">
    <property type="entry name" value="SBP_2_dom"/>
</dbReference>
<dbReference type="PROSITE" id="PS50943">
    <property type="entry name" value="HTH_CROC1"/>
    <property type="match status" value="1"/>
</dbReference>
<organism evidence="6 7">
    <name type="scientific">Microbacter margulisiae</name>
    <dbReference type="NCBI Taxonomy" id="1350067"/>
    <lineage>
        <taxon>Bacteria</taxon>
        <taxon>Pseudomonadati</taxon>
        <taxon>Bacteroidota</taxon>
        <taxon>Bacteroidia</taxon>
        <taxon>Bacteroidales</taxon>
        <taxon>Porphyromonadaceae</taxon>
        <taxon>Microbacter</taxon>
    </lineage>
</organism>
<evidence type="ECO:0000256" key="2">
    <source>
        <dbReference type="ARBA" id="ARBA00023125"/>
    </source>
</evidence>
<sequence length="355" mass="40482">MAENKNIKIKDIAQMAGVSVGTVDRVLHDRGRVSEENLKKVKAILEVVNYQPNMMARTLASKKHYKIAVIIPAFQPGEYWEKVYKGIQRAEGEFAGYGVHLEKFLFDQHNSHSLRKIINELLAGSFDFNAVLMATLFSNLMIEFSQTLDLLRIPYNYIDANIPAQQQLAYFGTNSGDSGEIGAKMLLYNIKKNADIVIPKILNIGDQDSNQWINRETGFLDYLNHTAYSGTIHRIELYLDDPVYNFRELDILLKSKPKIRGGIVFNSKAHILANYLKIRNINDISVIGYDVIEANIKLLKEGIIKALIAQRPQQQGYEGIKSLCEYLILKKTPPKENYLPIDILLPENIDYYQNQ</sequence>
<evidence type="ECO:0000256" key="3">
    <source>
        <dbReference type="ARBA" id="ARBA00023163"/>
    </source>
</evidence>
<evidence type="ECO:0000256" key="1">
    <source>
        <dbReference type="ARBA" id="ARBA00023015"/>
    </source>
</evidence>
<dbReference type="Pfam" id="PF13407">
    <property type="entry name" value="Peripla_BP_4"/>
    <property type="match status" value="1"/>
</dbReference>
<dbReference type="SUPFAM" id="SSF53822">
    <property type="entry name" value="Periplasmic binding protein-like I"/>
    <property type="match status" value="1"/>
</dbReference>
<evidence type="ECO:0000259" key="5">
    <source>
        <dbReference type="PROSITE" id="PS50943"/>
    </source>
</evidence>
<feature type="domain" description="HTH cro/C1-type" evidence="5">
    <location>
        <begin position="3"/>
        <end position="51"/>
    </location>
</feature>
<dbReference type="SUPFAM" id="SSF47413">
    <property type="entry name" value="lambda repressor-like DNA-binding domains"/>
    <property type="match status" value="1"/>
</dbReference>
<dbReference type="Proteomes" id="UP000544222">
    <property type="component" value="Unassembled WGS sequence"/>
</dbReference>
<name>A0A7W5DSV6_9PORP</name>
<evidence type="ECO:0000313" key="7">
    <source>
        <dbReference type="Proteomes" id="UP000544222"/>
    </source>
</evidence>
<evidence type="ECO:0000259" key="4">
    <source>
        <dbReference type="PROSITE" id="PS50932"/>
    </source>
</evidence>
<dbReference type="RefSeq" id="WP_183414057.1">
    <property type="nucleotide sequence ID" value="NZ_JACHYB010000002.1"/>
</dbReference>
<keyword evidence="2" id="KW-0238">DNA-binding</keyword>
<feature type="domain" description="HTH lacI-type" evidence="4">
    <location>
        <begin position="7"/>
        <end position="61"/>
    </location>
</feature>
<dbReference type="Pfam" id="PF00356">
    <property type="entry name" value="LacI"/>
    <property type="match status" value="1"/>
</dbReference>
<dbReference type="GO" id="GO:0003700">
    <property type="term" value="F:DNA-binding transcription factor activity"/>
    <property type="evidence" value="ECO:0007669"/>
    <property type="project" value="TreeGrafter"/>
</dbReference>
<keyword evidence="1" id="KW-0805">Transcription regulation</keyword>
<dbReference type="InterPro" id="IPR010982">
    <property type="entry name" value="Lambda_DNA-bd_dom_sf"/>
</dbReference>
<dbReference type="CDD" id="cd06307">
    <property type="entry name" value="PBP1_sugar_binding"/>
    <property type="match status" value="1"/>
</dbReference>
<dbReference type="PANTHER" id="PTHR30146">
    <property type="entry name" value="LACI-RELATED TRANSCRIPTIONAL REPRESSOR"/>
    <property type="match status" value="1"/>
</dbReference>
<dbReference type="Gene3D" id="1.10.260.40">
    <property type="entry name" value="lambda repressor-like DNA-binding domains"/>
    <property type="match status" value="1"/>
</dbReference>
<dbReference type="CDD" id="cd01392">
    <property type="entry name" value="HTH_LacI"/>
    <property type="match status" value="1"/>
</dbReference>
<proteinExistence type="predicted"/>
<comment type="caution">
    <text evidence="6">The sequence shown here is derived from an EMBL/GenBank/DDBJ whole genome shotgun (WGS) entry which is preliminary data.</text>
</comment>
<dbReference type="AlphaFoldDB" id="A0A7W5DSV6"/>
<dbReference type="InterPro" id="IPR000843">
    <property type="entry name" value="HTH_LacI"/>
</dbReference>
<keyword evidence="7" id="KW-1185">Reference proteome</keyword>
<dbReference type="PANTHER" id="PTHR30146:SF144">
    <property type="entry name" value="LACI-FAMILY TRANSCRIPTION REGULATOR"/>
    <property type="match status" value="1"/>
</dbReference>